<dbReference type="InterPro" id="IPR008816">
    <property type="entry name" value="Gly_zipper_2TM_dom"/>
</dbReference>
<organism evidence="4 5">
    <name type="scientific">Keguizhuia sedimenti</name>
    <dbReference type="NCBI Taxonomy" id="3064264"/>
    <lineage>
        <taxon>Bacteria</taxon>
        <taxon>Pseudomonadati</taxon>
        <taxon>Pseudomonadota</taxon>
        <taxon>Betaproteobacteria</taxon>
        <taxon>Burkholderiales</taxon>
        <taxon>Oxalobacteraceae</taxon>
        <taxon>Keguizhuia</taxon>
    </lineage>
</organism>
<gene>
    <name evidence="4" type="ORF">Q8A64_05305</name>
</gene>
<dbReference type="PANTHER" id="PTHR35603">
    <property type="match status" value="1"/>
</dbReference>
<dbReference type="EMBL" id="JAUYVH010000002">
    <property type="protein sequence ID" value="MDQ9169825.1"/>
    <property type="molecule type" value="Genomic_DNA"/>
</dbReference>
<evidence type="ECO:0000259" key="3">
    <source>
        <dbReference type="Pfam" id="PF05433"/>
    </source>
</evidence>
<comment type="caution">
    <text evidence="4">The sequence shown here is derived from an EMBL/GenBank/DDBJ whole genome shotgun (WGS) entry which is preliminary data.</text>
</comment>
<evidence type="ECO:0000313" key="5">
    <source>
        <dbReference type="Proteomes" id="UP001225596"/>
    </source>
</evidence>
<dbReference type="PANTHER" id="PTHR35603:SF2">
    <property type="entry name" value="OUTER MEMBRANE LIPOPROTEIN"/>
    <property type="match status" value="1"/>
</dbReference>
<proteinExistence type="predicted"/>
<dbReference type="InterPro" id="IPR051407">
    <property type="entry name" value="Bact_OM_lipoprot/Surf_antigen"/>
</dbReference>
<feature type="domain" description="Glycine zipper 2TM" evidence="3">
    <location>
        <begin position="71"/>
        <end position="111"/>
    </location>
</feature>
<protein>
    <submittedName>
        <fullName evidence="4">Glycine zipper 2TM domain-containing protein</fullName>
    </submittedName>
</protein>
<accession>A0ABU1BLF0</accession>
<dbReference type="PROSITE" id="PS51257">
    <property type="entry name" value="PROKAR_LIPOPROTEIN"/>
    <property type="match status" value="1"/>
</dbReference>
<dbReference type="Pfam" id="PF05433">
    <property type="entry name" value="Rick_17kDa_Anti"/>
    <property type="match status" value="1"/>
</dbReference>
<dbReference type="Proteomes" id="UP001225596">
    <property type="component" value="Unassembled WGS sequence"/>
</dbReference>
<reference evidence="4 5" key="1">
    <citation type="submission" date="2023-08" db="EMBL/GenBank/DDBJ databases">
        <title>Oxalobacteraceae gen .nov., isolated from river sludge outside the plant.</title>
        <authorList>
            <person name="Zhao S.Y."/>
        </authorList>
    </citation>
    <scope>NUCLEOTIDE SEQUENCE [LARGE SCALE GENOMIC DNA]</scope>
    <source>
        <strain evidence="4 5">R-40</strain>
    </source>
</reference>
<evidence type="ECO:0000313" key="4">
    <source>
        <dbReference type="EMBL" id="MDQ9169825.1"/>
    </source>
</evidence>
<dbReference type="RefSeq" id="WP_338435754.1">
    <property type="nucleotide sequence ID" value="NZ_JAUYVH010000002.1"/>
</dbReference>
<evidence type="ECO:0000256" key="1">
    <source>
        <dbReference type="ARBA" id="ARBA00004370"/>
    </source>
</evidence>
<evidence type="ECO:0000256" key="2">
    <source>
        <dbReference type="ARBA" id="ARBA00023136"/>
    </source>
</evidence>
<keyword evidence="2" id="KW-0472">Membrane</keyword>
<comment type="subcellular location">
    <subcellularLocation>
        <location evidence="1">Membrane</location>
    </subcellularLocation>
</comment>
<name>A0ABU1BLF0_9BURK</name>
<sequence>MKTHLKITAALITSGTLLIGCSSPQQPVVSQSYPQQTYPSTAPAYSTSYGVVDSIQMVNPGTTSSGGIGVGAVTGGVVGGVLGNQVGSGTGRKAATAAGAIGGAVLGHQVQERNRASQAQAPLYQIGVRLDNGTYQTISQENVADISVGSRVRIENGRAYRY</sequence>
<keyword evidence="5" id="KW-1185">Reference proteome</keyword>